<dbReference type="AlphaFoldDB" id="A0A6M5UK42"/>
<keyword evidence="5" id="KW-0614">Plasmid</keyword>
<sequence length="371" mass="38607">MRVHEGRSELTLGVSADVVPGPSTRPAPALGTHRVTLSAVANEAGVSIATVSKVVNGRSGVGRQTRARVEEAITELGYVSLGERQASLHAAREMSVELVVDPRDVSNPYLSTFLGGAMEAAALHHVALVLRSLDAANEARQVSWAQDLARAGRTGVIEVTSAYSAERERALKRAGLPMVLVDPIDVPRTSTPSIGATNWAGAYAATQHLIELGHTDIRYIGGPPGARCDAVRAHGWAAAMTEAGLVADIEAVPKGSYTFGHGLEAATALLSHDAPPTAIFAGSDASATGVLEAARRLGLGIPADLSVVGFDDTLLAQTSAPPLTTVHQPIADIGRNAVSTIVRLARGEVLATKRVELSTHLVVRDSTAPPR</sequence>
<dbReference type="SMART" id="SM00354">
    <property type="entry name" value="HTH_LACI"/>
    <property type="match status" value="1"/>
</dbReference>
<feature type="domain" description="HTH lacI-type" evidence="4">
    <location>
        <begin position="35"/>
        <end position="95"/>
    </location>
</feature>
<dbReference type="Pfam" id="PF00356">
    <property type="entry name" value="LacI"/>
    <property type="match status" value="1"/>
</dbReference>
<organism evidence="5 6">
    <name type="scientific">Cellulosimicrobium protaetiae</name>
    <dbReference type="NCBI Taxonomy" id="2587808"/>
    <lineage>
        <taxon>Bacteria</taxon>
        <taxon>Bacillati</taxon>
        <taxon>Actinomycetota</taxon>
        <taxon>Actinomycetes</taxon>
        <taxon>Micrococcales</taxon>
        <taxon>Promicromonosporaceae</taxon>
        <taxon>Cellulosimicrobium</taxon>
    </lineage>
</organism>
<evidence type="ECO:0000313" key="5">
    <source>
        <dbReference type="EMBL" id="QJW38806.1"/>
    </source>
</evidence>
<dbReference type="Pfam" id="PF13377">
    <property type="entry name" value="Peripla_BP_3"/>
    <property type="match status" value="1"/>
</dbReference>
<reference evidence="6" key="1">
    <citation type="journal article" date="2022" name="Int. J. Syst. Evol. Microbiol.">
        <title>Cellulosimicrobium protaetiae sp. nov., isolated from the gut of the larva of Protaetia brevitarsis seulensis.</title>
        <authorList>
            <person name="Le Han H."/>
            <person name="Nguyen T.T.H."/>
            <person name="Li Z."/>
            <person name="Shin N.R."/>
            <person name="Kim S.G."/>
        </authorList>
    </citation>
    <scope>NUCLEOTIDE SEQUENCE [LARGE SCALE GENOMIC DNA]</scope>
    <source>
        <strain evidence="6">BI34</strain>
    </source>
</reference>
<dbReference type="InterPro" id="IPR028082">
    <property type="entry name" value="Peripla_BP_I"/>
</dbReference>
<dbReference type="InterPro" id="IPR046335">
    <property type="entry name" value="LacI/GalR-like_sensor"/>
</dbReference>
<geneLocation type="plasmid" evidence="5 6">
    <name>pCPRO01</name>
</geneLocation>
<evidence type="ECO:0000259" key="4">
    <source>
        <dbReference type="PROSITE" id="PS50932"/>
    </source>
</evidence>
<dbReference type="Gene3D" id="1.10.260.40">
    <property type="entry name" value="lambda repressor-like DNA-binding domains"/>
    <property type="match status" value="1"/>
</dbReference>
<keyword evidence="2 5" id="KW-0238">DNA-binding</keyword>
<dbReference type="KEGG" id="cprt:FIC82_020270"/>
<dbReference type="PANTHER" id="PTHR30146:SF153">
    <property type="entry name" value="LACTOSE OPERON REPRESSOR"/>
    <property type="match status" value="1"/>
</dbReference>
<proteinExistence type="predicted"/>
<name>A0A6M5UK42_9MICO</name>
<evidence type="ECO:0000256" key="1">
    <source>
        <dbReference type="ARBA" id="ARBA00023015"/>
    </source>
</evidence>
<evidence type="ECO:0000313" key="6">
    <source>
        <dbReference type="Proteomes" id="UP000451354"/>
    </source>
</evidence>
<dbReference type="GO" id="GO:0000976">
    <property type="term" value="F:transcription cis-regulatory region binding"/>
    <property type="evidence" value="ECO:0007669"/>
    <property type="project" value="TreeGrafter"/>
</dbReference>
<gene>
    <name evidence="5" type="ORF">FIC82_020270</name>
</gene>
<dbReference type="OrthoDB" id="3227375at2"/>
<dbReference type="Gene3D" id="3.40.50.2300">
    <property type="match status" value="2"/>
</dbReference>
<keyword evidence="3" id="KW-0804">Transcription</keyword>
<dbReference type="CDD" id="cd01392">
    <property type="entry name" value="HTH_LacI"/>
    <property type="match status" value="1"/>
</dbReference>
<dbReference type="SUPFAM" id="SSF53822">
    <property type="entry name" value="Periplasmic binding protein-like I"/>
    <property type="match status" value="1"/>
</dbReference>
<dbReference type="Proteomes" id="UP000451354">
    <property type="component" value="Plasmid pCPRO01"/>
</dbReference>
<keyword evidence="1" id="KW-0805">Transcription regulation</keyword>
<dbReference type="GO" id="GO:0003700">
    <property type="term" value="F:DNA-binding transcription factor activity"/>
    <property type="evidence" value="ECO:0007669"/>
    <property type="project" value="TreeGrafter"/>
</dbReference>
<accession>A0A6M5UK42</accession>
<dbReference type="EMBL" id="CP052758">
    <property type="protein sequence ID" value="QJW38806.1"/>
    <property type="molecule type" value="Genomic_DNA"/>
</dbReference>
<keyword evidence="6" id="KW-1185">Reference proteome</keyword>
<evidence type="ECO:0000256" key="3">
    <source>
        <dbReference type="ARBA" id="ARBA00023163"/>
    </source>
</evidence>
<dbReference type="SUPFAM" id="SSF47413">
    <property type="entry name" value="lambda repressor-like DNA-binding domains"/>
    <property type="match status" value="1"/>
</dbReference>
<dbReference type="InterPro" id="IPR010982">
    <property type="entry name" value="Lambda_DNA-bd_dom_sf"/>
</dbReference>
<dbReference type="PANTHER" id="PTHR30146">
    <property type="entry name" value="LACI-RELATED TRANSCRIPTIONAL REPRESSOR"/>
    <property type="match status" value="1"/>
</dbReference>
<protein>
    <submittedName>
        <fullName evidence="5">LacI family DNA-binding transcriptional regulator</fullName>
    </submittedName>
</protein>
<dbReference type="PROSITE" id="PS50932">
    <property type="entry name" value="HTH_LACI_2"/>
    <property type="match status" value="1"/>
</dbReference>
<dbReference type="InterPro" id="IPR000843">
    <property type="entry name" value="HTH_LacI"/>
</dbReference>
<evidence type="ECO:0000256" key="2">
    <source>
        <dbReference type="ARBA" id="ARBA00023125"/>
    </source>
</evidence>